<dbReference type="AlphaFoldDB" id="A0A139WDC2"/>
<evidence type="ECO:0000259" key="6">
    <source>
        <dbReference type="PROSITE" id="PS50967"/>
    </source>
</evidence>
<sequence length="780" mass="88676">MWQAPPPPRFQATKGGASHVEAFERVVRHFASGRVATSKTDTSSTPLTNNLEDHSSEEDGSMALLGRDKEMDKVAPQPLPPRYRLRDLIMGDYAFNDDGERSCAILGGPAQIAGVQASLIRNNSDGTFSLDELRDRIRKNPDCHEPYTTLVIIENTHNMCGGKVKLIIIKNPPLDWIEKVKNISKEYNIPVHMDGARVINAAVYLKVPVERVVRDVDTVCFCLSKGLGAPIGSILAGSKTFVLGGGWRQAGIIAAAGLVALDKMIDRLQEDHDHILQIARAIDSLRSDIFKVDLPSIHTNILIGAKASSIRPDCVRFVTYWQITDDDIRDTIDRVTFVLKGFDDQFKINFPRLHKHEITMEKEESQQAEVQTAEVTTCNEESVKKFCDADIAGQDSCESHPYKHLLNFEPTVEQLSRVENIEAPKTLKETPLCDIDTKTSLEELITDLKAWKELGVDVEYSDHGYKALTCLVQISTPDKDYIIDAIALKDELHALNEVFTNPDIVKIFHSAVNDLKWLQQDLGVFVVNLFDTQIAMKALGYKKLGLDALLQDYHVAKDKTMQRQDFRRRPLPPKFKDYARVDSHYLIGFYHKLKNELIEANLLRAVLDDCNNCCKILYPKVEDEAYLSVRRNVEEIHKRQLLVLEKLNSWRHQIAQYLDKNVGCVLSKSNMETLVLQMPSDSADIMQISQSSHVKEHLDEVMQILSEGNPVRFNEFSRNKRKFNQTGFGRNEPSGSNKKKWNNQIGKNVQNMFDLRNTLPQRDRKPFWNKQAAKRFHKYN</sequence>
<dbReference type="InterPro" id="IPR015421">
    <property type="entry name" value="PyrdxlP-dep_Trfase_major"/>
</dbReference>
<reference evidence="7 8" key="2">
    <citation type="journal article" date="2010" name="Nucleic Acids Res.">
        <title>BeetleBase in 2010: revisions to provide comprehensive genomic information for Tribolium castaneum.</title>
        <authorList>
            <person name="Kim H.S."/>
            <person name="Murphy T."/>
            <person name="Xia J."/>
            <person name="Caragea D."/>
            <person name="Park Y."/>
            <person name="Beeman R.W."/>
            <person name="Lorenzen M.D."/>
            <person name="Butcher S."/>
            <person name="Manak J.R."/>
            <person name="Brown S.J."/>
        </authorList>
    </citation>
    <scope>GENOME REANNOTATION</scope>
    <source>
        <strain evidence="7 8">Georgia GA2</strain>
    </source>
</reference>
<evidence type="ECO:0000256" key="5">
    <source>
        <dbReference type="SAM" id="MobiDB-lite"/>
    </source>
</evidence>
<dbReference type="InterPro" id="IPR015422">
    <property type="entry name" value="PyrdxlP-dep_Trfase_small"/>
</dbReference>
<evidence type="ECO:0000313" key="8">
    <source>
        <dbReference type="Proteomes" id="UP000007266"/>
    </source>
</evidence>
<dbReference type="InterPro" id="IPR002121">
    <property type="entry name" value="HRDC_dom"/>
</dbReference>
<dbReference type="InterPro" id="IPR045092">
    <property type="entry name" value="Rrp6-like"/>
</dbReference>
<evidence type="ECO:0000256" key="3">
    <source>
        <dbReference type="ARBA" id="ARBA00022898"/>
    </source>
</evidence>
<proteinExistence type="predicted"/>
<feature type="region of interest" description="Disordered" evidence="5">
    <location>
        <begin position="34"/>
        <end position="58"/>
    </location>
</feature>
<dbReference type="GO" id="GO:0071038">
    <property type="term" value="P:TRAMP-dependent tRNA surveillance pathway"/>
    <property type="evidence" value="ECO:0000318"/>
    <property type="project" value="GO_Central"/>
</dbReference>
<dbReference type="Pfam" id="PF01212">
    <property type="entry name" value="Beta_elim_lyase"/>
    <property type="match status" value="1"/>
</dbReference>
<dbReference type="SMART" id="SM00474">
    <property type="entry name" value="35EXOc"/>
    <property type="match status" value="1"/>
</dbReference>
<dbReference type="Pfam" id="PF01612">
    <property type="entry name" value="DNA_pol_A_exo1"/>
    <property type="match status" value="1"/>
</dbReference>
<comment type="subcellular location">
    <subcellularLocation>
        <location evidence="2">Nucleus</location>
    </subcellularLocation>
</comment>
<feature type="domain" description="HRDC" evidence="6">
    <location>
        <begin position="637"/>
        <end position="715"/>
    </location>
</feature>
<dbReference type="GO" id="GO:0006520">
    <property type="term" value="P:amino acid metabolic process"/>
    <property type="evidence" value="ECO:0007669"/>
    <property type="project" value="InterPro"/>
</dbReference>
<dbReference type="STRING" id="7070.A0A139WDC2"/>
<dbReference type="GO" id="GO:0071044">
    <property type="term" value="P:histone mRNA catabolic process"/>
    <property type="evidence" value="ECO:0000318"/>
    <property type="project" value="GO_Central"/>
</dbReference>
<accession>A0A139WDC2</accession>
<dbReference type="GO" id="GO:0000467">
    <property type="term" value="P:exonucleolytic trimming to generate mature 3'-end of 5.8S rRNA from tricistronic rRNA transcript (SSU-rRNA, 5.8S rRNA, LSU-rRNA)"/>
    <property type="evidence" value="ECO:0000318"/>
    <property type="project" value="GO_Central"/>
</dbReference>
<dbReference type="InterPro" id="IPR012337">
    <property type="entry name" value="RNaseH-like_sf"/>
</dbReference>
<dbReference type="Proteomes" id="UP000007266">
    <property type="component" value="Linkage group 8"/>
</dbReference>
<dbReference type="GO" id="GO:0071051">
    <property type="term" value="P:poly(A)-dependent snoRNA 3'-end processing"/>
    <property type="evidence" value="ECO:0000318"/>
    <property type="project" value="GO_Central"/>
</dbReference>
<dbReference type="GO" id="GO:0000176">
    <property type="term" value="C:nuclear exosome (RNase complex)"/>
    <property type="evidence" value="ECO:0000318"/>
    <property type="project" value="GO_Central"/>
</dbReference>
<dbReference type="EMBL" id="KQ971361">
    <property type="protein sequence ID" value="KYB25902.1"/>
    <property type="molecule type" value="Genomic_DNA"/>
</dbReference>
<dbReference type="GO" id="GO:0003727">
    <property type="term" value="F:single-stranded RNA binding"/>
    <property type="evidence" value="ECO:0000318"/>
    <property type="project" value="GO_Central"/>
</dbReference>
<dbReference type="GO" id="GO:0071039">
    <property type="term" value="P:nuclear polyadenylation-dependent CUT catabolic process"/>
    <property type="evidence" value="ECO:0000318"/>
    <property type="project" value="GO_Central"/>
</dbReference>
<organism evidence="7 8">
    <name type="scientific">Tribolium castaneum</name>
    <name type="common">Red flour beetle</name>
    <dbReference type="NCBI Taxonomy" id="7070"/>
    <lineage>
        <taxon>Eukaryota</taxon>
        <taxon>Metazoa</taxon>
        <taxon>Ecdysozoa</taxon>
        <taxon>Arthropoda</taxon>
        <taxon>Hexapoda</taxon>
        <taxon>Insecta</taxon>
        <taxon>Pterygota</taxon>
        <taxon>Neoptera</taxon>
        <taxon>Endopterygota</taxon>
        <taxon>Coleoptera</taxon>
        <taxon>Polyphaga</taxon>
        <taxon>Cucujiformia</taxon>
        <taxon>Tenebrionidae</taxon>
        <taxon>Tenebrionidae incertae sedis</taxon>
        <taxon>Tribolium</taxon>
    </lineage>
</organism>
<dbReference type="GO" id="GO:0000166">
    <property type="term" value="F:nucleotide binding"/>
    <property type="evidence" value="ECO:0007669"/>
    <property type="project" value="InterPro"/>
</dbReference>
<dbReference type="GO" id="GO:0071035">
    <property type="term" value="P:nuclear polyadenylation-dependent rRNA catabolic process"/>
    <property type="evidence" value="ECO:0000318"/>
    <property type="project" value="GO_Central"/>
</dbReference>
<gene>
    <name evidence="7" type="primary">AUGUSTUS-3.0.2_34095</name>
    <name evidence="7" type="ORF">TcasGA2_TC034095</name>
</gene>
<dbReference type="Pfam" id="PF00570">
    <property type="entry name" value="HRDC"/>
    <property type="match status" value="1"/>
</dbReference>
<evidence type="ECO:0000256" key="2">
    <source>
        <dbReference type="ARBA" id="ARBA00004123"/>
    </source>
</evidence>
<dbReference type="GO" id="GO:0005730">
    <property type="term" value="C:nucleolus"/>
    <property type="evidence" value="ECO:0000318"/>
    <property type="project" value="GO_Central"/>
</dbReference>
<reference evidence="7 8" key="1">
    <citation type="journal article" date="2008" name="Nature">
        <title>The genome of the model beetle and pest Tribolium castaneum.</title>
        <authorList>
            <consortium name="Tribolium Genome Sequencing Consortium"/>
            <person name="Richards S."/>
            <person name="Gibbs R.A."/>
            <person name="Weinstock G.M."/>
            <person name="Brown S.J."/>
            <person name="Denell R."/>
            <person name="Beeman R.W."/>
            <person name="Gibbs R."/>
            <person name="Beeman R.W."/>
            <person name="Brown S.J."/>
            <person name="Bucher G."/>
            <person name="Friedrich M."/>
            <person name="Grimmelikhuijzen C.J."/>
            <person name="Klingler M."/>
            <person name="Lorenzen M."/>
            <person name="Richards S."/>
            <person name="Roth S."/>
            <person name="Schroder R."/>
            <person name="Tautz D."/>
            <person name="Zdobnov E.M."/>
            <person name="Muzny D."/>
            <person name="Gibbs R.A."/>
            <person name="Weinstock G.M."/>
            <person name="Attaway T."/>
            <person name="Bell S."/>
            <person name="Buhay C.J."/>
            <person name="Chandrabose M.N."/>
            <person name="Chavez D."/>
            <person name="Clerk-Blankenburg K.P."/>
            <person name="Cree A."/>
            <person name="Dao M."/>
            <person name="Davis C."/>
            <person name="Chacko J."/>
            <person name="Dinh H."/>
            <person name="Dugan-Rocha S."/>
            <person name="Fowler G."/>
            <person name="Garner T.T."/>
            <person name="Garnes J."/>
            <person name="Gnirke A."/>
            <person name="Hawes A."/>
            <person name="Hernandez J."/>
            <person name="Hines S."/>
            <person name="Holder M."/>
            <person name="Hume J."/>
            <person name="Jhangiani S.N."/>
            <person name="Joshi V."/>
            <person name="Khan Z.M."/>
            <person name="Jackson L."/>
            <person name="Kovar C."/>
            <person name="Kowis A."/>
            <person name="Lee S."/>
            <person name="Lewis L.R."/>
            <person name="Margolis J."/>
            <person name="Morgan M."/>
            <person name="Nazareth L.V."/>
            <person name="Nguyen N."/>
            <person name="Okwuonu G."/>
            <person name="Parker D."/>
            <person name="Richards S."/>
            <person name="Ruiz S.J."/>
            <person name="Santibanez J."/>
            <person name="Savard J."/>
            <person name="Scherer S.E."/>
            <person name="Schneider B."/>
            <person name="Sodergren E."/>
            <person name="Tautz D."/>
            <person name="Vattahil S."/>
            <person name="Villasana D."/>
            <person name="White C.S."/>
            <person name="Wright R."/>
            <person name="Park Y."/>
            <person name="Beeman R.W."/>
            <person name="Lord J."/>
            <person name="Oppert B."/>
            <person name="Lorenzen M."/>
            <person name="Brown S."/>
            <person name="Wang L."/>
            <person name="Savard J."/>
            <person name="Tautz D."/>
            <person name="Richards S."/>
            <person name="Weinstock G."/>
            <person name="Gibbs R.A."/>
            <person name="Liu Y."/>
            <person name="Worley K."/>
            <person name="Weinstock G."/>
            <person name="Elsik C.G."/>
            <person name="Reese J.T."/>
            <person name="Elhaik E."/>
            <person name="Landan G."/>
            <person name="Graur D."/>
            <person name="Arensburger P."/>
            <person name="Atkinson P."/>
            <person name="Beeman R.W."/>
            <person name="Beidler J."/>
            <person name="Brown S.J."/>
            <person name="Demuth J.P."/>
            <person name="Drury D.W."/>
            <person name="Du Y.Z."/>
            <person name="Fujiwara H."/>
            <person name="Lorenzen M."/>
            <person name="Maselli V."/>
            <person name="Osanai M."/>
            <person name="Park Y."/>
            <person name="Robertson H.M."/>
            <person name="Tu Z."/>
            <person name="Wang J.J."/>
            <person name="Wang S."/>
            <person name="Richards S."/>
            <person name="Song H."/>
            <person name="Zhang L."/>
            <person name="Sodergren E."/>
            <person name="Werner D."/>
            <person name="Stanke M."/>
            <person name="Morgenstern B."/>
            <person name="Solovyev V."/>
            <person name="Kosarev P."/>
            <person name="Brown G."/>
            <person name="Chen H.C."/>
            <person name="Ermolaeva O."/>
            <person name="Hlavina W."/>
            <person name="Kapustin Y."/>
            <person name="Kiryutin B."/>
            <person name="Kitts P."/>
            <person name="Maglott D."/>
            <person name="Pruitt K."/>
            <person name="Sapojnikov V."/>
            <person name="Souvorov A."/>
            <person name="Mackey A.J."/>
            <person name="Waterhouse R.M."/>
            <person name="Wyder S."/>
            <person name="Zdobnov E.M."/>
            <person name="Zdobnov E.M."/>
            <person name="Wyder S."/>
            <person name="Kriventseva E.V."/>
            <person name="Kadowaki T."/>
            <person name="Bork P."/>
            <person name="Aranda M."/>
            <person name="Bao R."/>
            <person name="Beermann A."/>
            <person name="Berns N."/>
            <person name="Bolognesi R."/>
            <person name="Bonneton F."/>
            <person name="Bopp D."/>
            <person name="Brown S.J."/>
            <person name="Bucher G."/>
            <person name="Butts T."/>
            <person name="Chaumot A."/>
            <person name="Denell R.E."/>
            <person name="Ferrier D.E."/>
            <person name="Friedrich M."/>
            <person name="Gordon C.M."/>
            <person name="Jindra M."/>
            <person name="Klingler M."/>
            <person name="Lan Q."/>
            <person name="Lattorff H.M."/>
            <person name="Laudet V."/>
            <person name="von Levetsow C."/>
            <person name="Liu Z."/>
            <person name="Lutz R."/>
            <person name="Lynch J.A."/>
            <person name="da Fonseca R.N."/>
            <person name="Posnien N."/>
            <person name="Reuter R."/>
            <person name="Roth S."/>
            <person name="Savard J."/>
            <person name="Schinko J.B."/>
            <person name="Schmitt C."/>
            <person name="Schoppmeier M."/>
            <person name="Schroder R."/>
            <person name="Shippy T.D."/>
            <person name="Simonnet F."/>
            <person name="Marques-Souza H."/>
            <person name="Tautz D."/>
            <person name="Tomoyasu Y."/>
            <person name="Trauner J."/>
            <person name="Van der Zee M."/>
            <person name="Vervoort M."/>
            <person name="Wittkopp N."/>
            <person name="Wimmer E.A."/>
            <person name="Yang X."/>
            <person name="Jones A.K."/>
            <person name="Sattelle D.B."/>
            <person name="Ebert P.R."/>
            <person name="Nelson D."/>
            <person name="Scott J.G."/>
            <person name="Beeman R.W."/>
            <person name="Muthukrishnan S."/>
            <person name="Kramer K.J."/>
            <person name="Arakane Y."/>
            <person name="Beeman R.W."/>
            <person name="Zhu Q."/>
            <person name="Hogenkamp D."/>
            <person name="Dixit R."/>
            <person name="Oppert B."/>
            <person name="Jiang H."/>
            <person name="Zou Z."/>
            <person name="Marshall J."/>
            <person name="Elpidina E."/>
            <person name="Vinokurov K."/>
            <person name="Oppert C."/>
            <person name="Zou Z."/>
            <person name="Evans J."/>
            <person name="Lu Z."/>
            <person name="Zhao P."/>
            <person name="Sumathipala N."/>
            <person name="Altincicek B."/>
            <person name="Vilcinskas A."/>
            <person name="Williams M."/>
            <person name="Hultmark D."/>
            <person name="Hetru C."/>
            <person name="Jiang H."/>
            <person name="Grimmelikhuijzen C.J."/>
            <person name="Hauser F."/>
            <person name="Cazzamali G."/>
            <person name="Williamson M."/>
            <person name="Park Y."/>
            <person name="Li B."/>
            <person name="Tanaka Y."/>
            <person name="Predel R."/>
            <person name="Neupert S."/>
            <person name="Schachtner J."/>
            <person name="Verleyen P."/>
            <person name="Raible F."/>
            <person name="Bork P."/>
            <person name="Friedrich M."/>
            <person name="Walden K.K."/>
            <person name="Robertson H.M."/>
            <person name="Angeli S."/>
            <person name="Foret S."/>
            <person name="Bucher G."/>
            <person name="Schuetz S."/>
            <person name="Maleszka R."/>
            <person name="Wimmer E.A."/>
            <person name="Beeman R.W."/>
            <person name="Lorenzen M."/>
            <person name="Tomoyasu Y."/>
            <person name="Miller S.C."/>
            <person name="Grossmann D."/>
            <person name="Bucher G."/>
        </authorList>
    </citation>
    <scope>NUCLEOTIDE SEQUENCE [LARGE SCALE GENOMIC DNA]</scope>
    <source>
        <strain evidence="7 8">Georgia GA2</strain>
    </source>
</reference>
<dbReference type="InterPro" id="IPR015424">
    <property type="entry name" value="PyrdxlP-dep_Trfase"/>
</dbReference>
<evidence type="ECO:0000256" key="4">
    <source>
        <dbReference type="ARBA" id="ARBA00023242"/>
    </source>
</evidence>
<dbReference type="eggNOG" id="KOG2206">
    <property type="taxonomic scope" value="Eukaryota"/>
</dbReference>
<dbReference type="InterPro" id="IPR036397">
    <property type="entry name" value="RNaseH_sf"/>
</dbReference>
<dbReference type="PROSITE" id="PS50967">
    <property type="entry name" value="HRDC"/>
    <property type="match status" value="1"/>
</dbReference>
<protein>
    <recommendedName>
        <fullName evidence="6">HRDC domain-containing protein</fullName>
    </recommendedName>
</protein>
<evidence type="ECO:0000256" key="1">
    <source>
        <dbReference type="ARBA" id="ARBA00001933"/>
    </source>
</evidence>
<dbReference type="GO" id="GO:0071036">
    <property type="term" value="P:nuclear polyadenylation-dependent snoRNA catabolic process"/>
    <property type="evidence" value="ECO:0000318"/>
    <property type="project" value="GO_Central"/>
</dbReference>
<keyword evidence="3" id="KW-0663">Pyridoxal phosphate</keyword>
<dbReference type="GO" id="GO:0000175">
    <property type="term" value="F:3'-5'-RNA exonuclease activity"/>
    <property type="evidence" value="ECO:0000318"/>
    <property type="project" value="GO_Central"/>
</dbReference>
<feature type="compositionally biased region" description="Polar residues" evidence="5">
    <location>
        <begin position="35"/>
        <end position="50"/>
    </location>
</feature>
<dbReference type="SUPFAM" id="SSF53098">
    <property type="entry name" value="Ribonuclease H-like"/>
    <property type="match status" value="1"/>
</dbReference>
<dbReference type="GO" id="GO:0071040">
    <property type="term" value="P:nuclear polyadenylation-dependent antisense transcript catabolic process"/>
    <property type="evidence" value="ECO:0000318"/>
    <property type="project" value="GO_Central"/>
</dbReference>
<dbReference type="InterPro" id="IPR001597">
    <property type="entry name" value="ArAA_b-elim_lyase/Thr_aldolase"/>
</dbReference>
<dbReference type="GO" id="GO:0016829">
    <property type="term" value="F:lyase activity"/>
    <property type="evidence" value="ECO:0007669"/>
    <property type="project" value="InterPro"/>
</dbReference>
<comment type="cofactor">
    <cofactor evidence="1">
        <name>pyridoxal 5'-phosphate</name>
        <dbReference type="ChEBI" id="CHEBI:597326"/>
    </cofactor>
</comment>
<dbReference type="Gene3D" id="1.10.150.80">
    <property type="entry name" value="HRDC domain"/>
    <property type="match status" value="1"/>
</dbReference>
<dbReference type="PANTHER" id="PTHR12124:SF47">
    <property type="entry name" value="EXOSOME COMPONENT 10"/>
    <property type="match status" value="1"/>
</dbReference>
<dbReference type="SUPFAM" id="SSF47819">
    <property type="entry name" value="HRDC-like"/>
    <property type="match status" value="1"/>
</dbReference>
<evidence type="ECO:0000313" key="7">
    <source>
        <dbReference type="EMBL" id="KYB25902.1"/>
    </source>
</evidence>
<dbReference type="InterPro" id="IPR044876">
    <property type="entry name" value="HRDC_dom_sf"/>
</dbReference>
<name>A0A139WDC2_TRICA</name>
<dbReference type="Gene3D" id="3.30.420.10">
    <property type="entry name" value="Ribonuclease H-like superfamily/Ribonuclease H"/>
    <property type="match status" value="1"/>
</dbReference>
<dbReference type="Gene3D" id="3.90.1150.10">
    <property type="entry name" value="Aspartate Aminotransferase, domain 1"/>
    <property type="match status" value="1"/>
</dbReference>
<dbReference type="Gene3D" id="3.40.640.10">
    <property type="entry name" value="Type I PLP-dependent aspartate aminotransferase-like (Major domain)"/>
    <property type="match status" value="1"/>
</dbReference>
<dbReference type="InParanoid" id="A0A139WDC2"/>
<dbReference type="PANTHER" id="PTHR12124">
    <property type="entry name" value="POLYMYOSITIS/SCLERODERMA AUTOANTIGEN-RELATED"/>
    <property type="match status" value="1"/>
</dbReference>
<dbReference type="GO" id="GO:0071037">
    <property type="term" value="P:nuclear polyadenylation-dependent snRNA catabolic process"/>
    <property type="evidence" value="ECO:0000318"/>
    <property type="project" value="GO_Central"/>
</dbReference>
<dbReference type="InterPro" id="IPR002562">
    <property type="entry name" value="3'-5'_exonuclease_dom"/>
</dbReference>
<dbReference type="FunFam" id="3.40.640.10:FF:000326">
    <property type="entry name" value="Uncharacterized protein"/>
    <property type="match status" value="1"/>
</dbReference>
<dbReference type="SUPFAM" id="SSF53383">
    <property type="entry name" value="PLP-dependent transferases"/>
    <property type="match status" value="1"/>
</dbReference>
<dbReference type="InterPro" id="IPR010997">
    <property type="entry name" value="HRDC-like_sf"/>
</dbReference>
<keyword evidence="8" id="KW-1185">Reference proteome</keyword>
<keyword evidence="4" id="KW-0539">Nucleus</keyword>